<dbReference type="PIRSF" id="PIRSF017082">
    <property type="entry name" value="YflP"/>
    <property type="match status" value="1"/>
</dbReference>
<dbReference type="PANTHER" id="PTHR42928">
    <property type="entry name" value="TRICARBOXYLATE-BINDING PROTEIN"/>
    <property type="match status" value="1"/>
</dbReference>
<gene>
    <name evidence="3" type="ORF">C4E15_22900</name>
</gene>
<comment type="similarity">
    <text evidence="1">Belongs to the UPF0065 (bug) family.</text>
</comment>
<keyword evidence="2" id="KW-0732">Signal</keyword>
<dbReference type="AlphaFoldDB" id="A0A2S5GLD2"/>
<evidence type="ECO:0000313" key="3">
    <source>
        <dbReference type="EMBL" id="PPA73867.1"/>
    </source>
</evidence>
<dbReference type="CDD" id="cd07012">
    <property type="entry name" value="PBP2_Bug_TTT"/>
    <property type="match status" value="1"/>
</dbReference>
<proteinExistence type="inferred from homology"/>
<accession>A0A2S5GLD2</accession>
<dbReference type="Gene3D" id="3.40.190.150">
    <property type="entry name" value="Bordetella uptake gene, domain 1"/>
    <property type="match status" value="1"/>
</dbReference>
<organism evidence="3 4">
    <name type="scientific">Achromobacter spanius</name>
    <dbReference type="NCBI Taxonomy" id="217203"/>
    <lineage>
        <taxon>Bacteria</taxon>
        <taxon>Pseudomonadati</taxon>
        <taxon>Pseudomonadota</taxon>
        <taxon>Betaproteobacteria</taxon>
        <taxon>Burkholderiales</taxon>
        <taxon>Alcaligenaceae</taxon>
        <taxon>Achromobacter</taxon>
    </lineage>
</organism>
<evidence type="ECO:0000256" key="1">
    <source>
        <dbReference type="ARBA" id="ARBA00006987"/>
    </source>
</evidence>
<dbReference type="SUPFAM" id="SSF53850">
    <property type="entry name" value="Periplasmic binding protein-like II"/>
    <property type="match status" value="1"/>
</dbReference>
<dbReference type="Proteomes" id="UP000239990">
    <property type="component" value="Unassembled WGS sequence"/>
</dbReference>
<dbReference type="PANTHER" id="PTHR42928:SF5">
    <property type="entry name" value="BLR1237 PROTEIN"/>
    <property type="match status" value="1"/>
</dbReference>
<comment type="caution">
    <text evidence="3">The sequence shown here is derived from an EMBL/GenBank/DDBJ whole genome shotgun (WGS) entry which is preliminary data.</text>
</comment>
<dbReference type="InterPro" id="IPR042100">
    <property type="entry name" value="Bug_dom1"/>
</dbReference>
<dbReference type="RefSeq" id="WP_104145023.1">
    <property type="nucleotide sequence ID" value="NZ_PREU01000012.1"/>
</dbReference>
<dbReference type="InterPro" id="IPR005064">
    <property type="entry name" value="BUG"/>
</dbReference>
<protein>
    <submittedName>
        <fullName evidence="3">ABC transporter substrate-binding protein</fullName>
    </submittedName>
</protein>
<feature type="signal peptide" evidence="2">
    <location>
        <begin position="1"/>
        <end position="22"/>
    </location>
</feature>
<evidence type="ECO:0000313" key="4">
    <source>
        <dbReference type="Proteomes" id="UP000239990"/>
    </source>
</evidence>
<dbReference type="EMBL" id="PREU01000012">
    <property type="protein sequence ID" value="PPA73867.1"/>
    <property type="molecule type" value="Genomic_DNA"/>
</dbReference>
<dbReference type="Gene3D" id="3.40.190.10">
    <property type="entry name" value="Periplasmic binding protein-like II"/>
    <property type="match status" value="1"/>
</dbReference>
<dbReference type="Pfam" id="PF03401">
    <property type="entry name" value="TctC"/>
    <property type="match status" value="1"/>
</dbReference>
<sequence length="323" mass="33788">MALMKALATAIAAAVLATPAVADTWPSKPITLLVPFSAGGPTDFIARLVADPLSRELGQQVIVQNKPGASGNVGYQSVLNGPADGYTLMHNTVGMQAINPLMYPSANMQPLTDYVPVGTTGAMPNLLVVNPERTPVKTLAQLVERGRAASHGLSYATFGPGSSPHVYGALLQKLAKFDAVGVAYKGSANAVTDVIGGQVDFLFDSMSTSIGQVQAGRLRALAITSGVRSPLLPDVPTLKEAGYAGLDLKFWFSLQVPAGTPPEVVAKLRTAVANVVASEAYRKAMQERGAEALSVPPAELDAFFKRETAQWTHAAHTVGLKAE</sequence>
<feature type="chain" id="PRO_5015714842" evidence="2">
    <location>
        <begin position="23"/>
        <end position="323"/>
    </location>
</feature>
<dbReference type="OrthoDB" id="8957095at2"/>
<reference evidence="3 4" key="1">
    <citation type="submission" date="2018-02" db="EMBL/GenBank/DDBJ databases">
        <title>Draft Genome of Achromobacter spanius stain 6.</title>
        <authorList>
            <person name="Gunasekera T.S."/>
            <person name="Radwan O."/>
            <person name="Ruiz O.N."/>
        </authorList>
    </citation>
    <scope>NUCLEOTIDE SEQUENCE [LARGE SCALE GENOMIC DNA]</scope>
    <source>
        <strain evidence="3 4">6</strain>
    </source>
</reference>
<evidence type="ECO:0000256" key="2">
    <source>
        <dbReference type="SAM" id="SignalP"/>
    </source>
</evidence>
<name>A0A2S5GLD2_9BURK</name>